<feature type="domain" description="AAA+ ATPase" evidence="1">
    <location>
        <begin position="42"/>
        <end position="196"/>
    </location>
</feature>
<dbReference type="InterPro" id="IPR003593">
    <property type="entry name" value="AAA+_ATPase"/>
</dbReference>
<dbReference type="InterPro" id="IPR048809">
    <property type="entry name" value="GspA_C39-like"/>
</dbReference>
<sequence length="537" mass="60475">MYKGFFGLKEIPFSIAPNPDYLYMSERHKEALAHLMFGLHETGGFVLLTGEVGTGKTTVSRRLLAQIPEQTQVAFVLNPSLSEWELLASVCDEFNIKYDKENISIKALTDAIKGYLQTQHEAGKRCLLIIDEAQHLRAEVLEQLRLLTNLETNTQKLLQVILIGQPELQALLKRKELRQLAQRITARYHLLPLNKEQVAFYINHRMNIAGCNKAIFTKKAVDLIFKISGGIPRIINLLCDRALMGAYVKEQQKVDATIVKKAAQEALDYEQPVGFFWQSDKFKYSVGAATLTAILLAGAFFYITQPELTDEPISKVQLTGKPSLVGLHNSGAGNRLQTPDTIDTVKNDIHVALANLSTLWKVEYSAPAQDFCENLTTYALKCEKWKGDAGTLVALNIPAVIELYETSGKVFYALLLGVSEGNYTIQLAEHNIEVSEKWFAQRWRGQALLIWQPPHNLLSQVDFESDKSEIQWLDTSLSAVLQMPRRNVEQFDATLANKLSRFQNRYNLPLSPYADKDSLILLQQLLLSNVPKLERGA</sequence>
<protein>
    <submittedName>
        <fullName evidence="2">AAA family ATPase</fullName>
    </submittedName>
</protein>
<proteinExistence type="predicted"/>
<dbReference type="InterPro" id="IPR052026">
    <property type="entry name" value="ExeA_AAA_ATPase_DNA-bind"/>
</dbReference>
<keyword evidence="3" id="KW-1185">Reference proteome</keyword>
<dbReference type="InterPro" id="IPR027417">
    <property type="entry name" value="P-loop_NTPase"/>
</dbReference>
<dbReference type="Pfam" id="PF13401">
    <property type="entry name" value="AAA_22"/>
    <property type="match status" value="1"/>
</dbReference>
<dbReference type="RefSeq" id="WP_143872296.1">
    <property type="nucleotide sequence ID" value="NZ_CP041660.1"/>
</dbReference>
<dbReference type="SMART" id="SM00382">
    <property type="entry name" value="AAA"/>
    <property type="match status" value="1"/>
</dbReference>
<dbReference type="CDD" id="cd00009">
    <property type="entry name" value="AAA"/>
    <property type="match status" value="1"/>
</dbReference>
<dbReference type="PANTHER" id="PTHR35894">
    <property type="entry name" value="GENERAL SECRETION PATHWAY PROTEIN A-RELATED"/>
    <property type="match status" value="1"/>
</dbReference>
<dbReference type="SUPFAM" id="SSF52540">
    <property type="entry name" value="P-loop containing nucleoside triphosphate hydrolases"/>
    <property type="match status" value="1"/>
</dbReference>
<dbReference type="Proteomes" id="UP001467690">
    <property type="component" value="Unassembled WGS sequence"/>
</dbReference>
<dbReference type="EMBL" id="JBELOE010000239">
    <property type="protein sequence ID" value="MER2492978.1"/>
    <property type="molecule type" value="Genomic_DNA"/>
</dbReference>
<evidence type="ECO:0000259" key="1">
    <source>
        <dbReference type="SMART" id="SM00382"/>
    </source>
</evidence>
<evidence type="ECO:0000313" key="2">
    <source>
        <dbReference type="EMBL" id="MER2492978.1"/>
    </source>
</evidence>
<dbReference type="Gene3D" id="3.90.70.10">
    <property type="entry name" value="Cysteine proteinases"/>
    <property type="match status" value="1"/>
</dbReference>
<organism evidence="2 3">
    <name type="scientific">Catenovulum sediminis</name>
    <dbReference type="NCBI Taxonomy" id="1740262"/>
    <lineage>
        <taxon>Bacteria</taxon>
        <taxon>Pseudomonadati</taxon>
        <taxon>Pseudomonadota</taxon>
        <taxon>Gammaproteobacteria</taxon>
        <taxon>Alteromonadales</taxon>
        <taxon>Alteromonadaceae</taxon>
        <taxon>Catenovulum</taxon>
    </lineage>
</organism>
<comment type="caution">
    <text evidence="2">The sequence shown here is derived from an EMBL/GenBank/DDBJ whole genome shotgun (WGS) entry which is preliminary data.</text>
</comment>
<reference evidence="2 3" key="1">
    <citation type="submission" date="2024-06" db="EMBL/GenBank/DDBJ databases">
        <authorList>
            <person name="Chen R.Y."/>
        </authorList>
    </citation>
    <scope>NUCLEOTIDE SEQUENCE [LARGE SCALE GENOMIC DNA]</scope>
    <source>
        <strain evidence="2 3">D2</strain>
    </source>
</reference>
<name>A0ABV1RJ51_9ALTE</name>
<dbReference type="PANTHER" id="PTHR35894:SF1">
    <property type="entry name" value="PHOSPHORIBULOKINASE _ URIDINE KINASE FAMILY"/>
    <property type="match status" value="1"/>
</dbReference>
<dbReference type="InterPro" id="IPR049945">
    <property type="entry name" value="AAA_22"/>
</dbReference>
<accession>A0ABV1RJ51</accession>
<dbReference type="Gene3D" id="3.40.50.300">
    <property type="entry name" value="P-loop containing nucleotide triphosphate hydrolases"/>
    <property type="match status" value="1"/>
</dbReference>
<gene>
    <name evidence="2" type="ORF">ABS311_13930</name>
</gene>
<dbReference type="Pfam" id="PF21327">
    <property type="entry name" value="GspA_C39-like"/>
    <property type="match status" value="1"/>
</dbReference>
<evidence type="ECO:0000313" key="3">
    <source>
        <dbReference type="Proteomes" id="UP001467690"/>
    </source>
</evidence>